<dbReference type="AlphaFoldDB" id="A5C5H0"/>
<accession>A5C5H0</accession>
<organism evidence="1">
    <name type="scientific">Vitis vinifera</name>
    <name type="common">Grape</name>
    <dbReference type="NCBI Taxonomy" id="29760"/>
    <lineage>
        <taxon>Eukaryota</taxon>
        <taxon>Viridiplantae</taxon>
        <taxon>Streptophyta</taxon>
        <taxon>Embryophyta</taxon>
        <taxon>Tracheophyta</taxon>
        <taxon>Spermatophyta</taxon>
        <taxon>Magnoliopsida</taxon>
        <taxon>eudicotyledons</taxon>
        <taxon>Gunneridae</taxon>
        <taxon>Pentapetalae</taxon>
        <taxon>rosids</taxon>
        <taxon>Vitales</taxon>
        <taxon>Vitaceae</taxon>
        <taxon>Viteae</taxon>
        <taxon>Vitis</taxon>
    </lineage>
</organism>
<evidence type="ECO:0000313" key="1">
    <source>
        <dbReference type="EMBL" id="CAN66373.1"/>
    </source>
</evidence>
<dbReference type="EMBL" id="AM483022">
    <property type="protein sequence ID" value="CAN66373.1"/>
    <property type="molecule type" value="Genomic_DNA"/>
</dbReference>
<protein>
    <submittedName>
        <fullName evidence="1">Uncharacterized protein</fullName>
    </submittedName>
</protein>
<proteinExistence type="predicted"/>
<reference evidence="1" key="1">
    <citation type="journal article" date="2007" name="PLoS ONE">
        <title>The first genome sequence of an elite grapevine cultivar (Pinot noir Vitis vinifera L.): coping with a highly heterozygous genome.</title>
        <authorList>
            <person name="Velasco R."/>
            <person name="Zharkikh A."/>
            <person name="Troggio M."/>
            <person name="Cartwright D.A."/>
            <person name="Cestaro A."/>
            <person name="Pruss D."/>
            <person name="Pindo M."/>
            <person name="FitzGerald L.M."/>
            <person name="Vezzulli S."/>
            <person name="Reid J."/>
            <person name="Malacarne G."/>
            <person name="Iliev D."/>
            <person name="Coppola G."/>
            <person name="Wardell B."/>
            <person name="Micheletti D."/>
            <person name="Macalma T."/>
            <person name="Facci M."/>
            <person name="Mitchell J.T."/>
            <person name="Perazzolli M."/>
            <person name="Eldredge G."/>
            <person name="Gatto P."/>
            <person name="Oyzerski R."/>
            <person name="Moretto M."/>
            <person name="Gutin N."/>
            <person name="Stefanini M."/>
            <person name="Chen Y."/>
            <person name="Segala C."/>
            <person name="Davenport C."/>
            <person name="Dematte L."/>
            <person name="Mraz A."/>
            <person name="Battilana J."/>
            <person name="Stormo K."/>
            <person name="Costa F."/>
            <person name="Tao Q."/>
            <person name="Si-Ammour A."/>
            <person name="Harkins T."/>
            <person name="Lackey A."/>
            <person name="Perbost C."/>
            <person name="Taillon B."/>
            <person name="Stella A."/>
            <person name="Solovyev V."/>
            <person name="Fawcett J.A."/>
            <person name="Sterck L."/>
            <person name="Vandepoele K."/>
            <person name="Grando S.M."/>
            <person name="Toppo S."/>
            <person name="Moser C."/>
            <person name="Lanchbury J."/>
            <person name="Bogden R."/>
            <person name="Skolnick M."/>
            <person name="Sgaramella V."/>
            <person name="Bhatnagar S.K."/>
            <person name="Fontana P."/>
            <person name="Gutin A."/>
            <person name="Van de Peer Y."/>
            <person name="Salamini F."/>
            <person name="Viola R."/>
        </authorList>
    </citation>
    <scope>NUCLEOTIDE SEQUENCE</scope>
</reference>
<sequence>MVFSGLRVLTKFWLGPQLVSSRTDAFGWIRCQQKYLFLLGKLRGGRSSPWISFKEGGGSSLTGVFCVDVKRKVRIILCYIVQWLRLYGRSLSPFLESNGCSQNQL</sequence>
<gene>
    <name evidence="1" type="ORF">VITISV_003154</name>
</gene>
<name>A5C5H0_VITVI</name>